<evidence type="ECO:0000256" key="4">
    <source>
        <dbReference type="ARBA" id="ARBA00022679"/>
    </source>
</evidence>
<dbReference type="InterPro" id="IPR000700">
    <property type="entry name" value="PAS-assoc_C"/>
</dbReference>
<dbReference type="GO" id="GO:0005886">
    <property type="term" value="C:plasma membrane"/>
    <property type="evidence" value="ECO:0007669"/>
    <property type="project" value="TreeGrafter"/>
</dbReference>
<evidence type="ECO:0000313" key="11">
    <source>
        <dbReference type="EMBL" id="VAW13047.1"/>
    </source>
</evidence>
<dbReference type="EC" id="2.7.13.3" evidence="2"/>
<evidence type="ECO:0000256" key="3">
    <source>
        <dbReference type="ARBA" id="ARBA00022553"/>
    </source>
</evidence>
<dbReference type="InterPro" id="IPR036097">
    <property type="entry name" value="HisK_dim/P_sf"/>
</dbReference>
<dbReference type="GO" id="GO:0000155">
    <property type="term" value="F:phosphorelay sensor kinase activity"/>
    <property type="evidence" value="ECO:0007669"/>
    <property type="project" value="InterPro"/>
</dbReference>
<dbReference type="InterPro" id="IPR000014">
    <property type="entry name" value="PAS"/>
</dbReference>
<dbReference type="Pfam" id="PF00512">
    <property type="entry name" value="HisKA"/>
    <property type="match status" value="1"/>
</dbReference>
<dbReference type="InterPro" id="IPR011006">
    <property type="entry name" value="CheY-like_superfamily"/>
</dbReference>
<dbReference type="EMBL" id="UOEP01000018">
    <property type="protein sequence ID" value="VAW13047.1"/>
    <property type="molecule type" value="Genomic_DNA"/>
</dbReference>
<sequence>MEHFSNDLFLLTADLSKIKTKASLIQVFVKRVNTIFPDCGFVWYSEEENVPSPNIKVCTRTQTYGHILHNNNLSKGGESHLLVGQAVQLLNVFIEKLEQEELLTGKKGYHQQMIDKKTKQLIQKQGELIEKNEEYAALNEEYQVLNEELNEGNRNLHQLNKQLARQESIYHSLAENSPDYIMRYGRDLRHLYINEAGLRFSGASRDQIIGKTHRESELYSSELCDYWEDKINKVFESGQPWHEHFKWESVNGLTWLDCYINPEYDTNGNIISVLSVSRDITGLKKTENELKESRELYQTFINSTDDIVFLKDSQLRYVIVNEAQKAFFGKTENEILGNTDSELMPSEAVRNCLLSDTMILESRQPAINIEQVGDRIYETRKFPVKLSNEETGVGAFIRDITQQKAAEDALHENRKNFRDLFDNAPVGYHEIDTNGNIISINNTELQMLGYTKEEMIGKPVWIFAEDKESSRKSVLKKLSGEQMRTEVHERYYQRKDGSKIPVLIDEKYILDNTGKVTKIRTTLQNITALKKAEEEITKLSRAVEQSPVSIIITDLNGFIEYVNPKVTELTGYTKEELIGKKPHIFSSKEKPKEEYKKLWDTIKAGKEWYGEFHNKKKNGELYWESASISPILNEKGEIAHYLGVSEDITERKKLTLDLIASKEKAEECDRLKTAFLANISHEIRTPMNGIIGFAELLKYPDLSGERQLEFIQVIEQSGQRMLNIINDIVDISKIEAGQMVLHLEETDINQLLKDLFLFFTPEAKTRGLNFIYSCGLPDEECIINTDHTKLTQILTNLIKNAFKFTESGVINFGYNLKGQKLQFYVKDTGEGIAPEQMEIIFERFRQGDISNSRQYEGTGLGLPISKAYVEMLGGKIWIESEVGKGTAFYFNIPYNLIANKQNENQGEPYLTKRLQTINILIAEDDEMSMKYLKEVLENKTVNLFFAENGQEAVDLVKANPKIDIVIIDLKMPLMDGFEATRQIKQIRPGLPIIAQTAFAFSDDEKRIKQAGCDEYIAKPLKSEILFEKINKLLVGK</sequence>
<gene>
    <name evidence="11" type="ORF">MNBD_BACTEROID01-1777</name>
</gene>
<comment type="catalytic activity">
    <reaction evidence="1">
        <text>ATP + protein L-histidine = ADP + protein N-phospho-L-histidine.</text>
        <dbReference type="EC" id="2.7.13.3"/>
    </reaction>
</comment>
<dbReference type="SMART" id="SM00091">
    <property type="entry name" value="PAS"/>
    <property type="match status" value="4"/>
</dbReference>
<keyword evidence="4" id="KW-0808">Transferase</keyword>
<keyword evidence="5" id="KW-0418">Kinase</keyword>
<keyword evidence="3" id="KW-0597">Phosphoprotein</keyword>
<evidence type="ECO:0000256" key="2">
    <source>
        <dbReference type="ARBA" id="ARBA00012438"/>
    </source>
</evidence>
<feature type="domain" description="PAS" evidence="9">
    <location>
        <begin position="535"/>
        <end position="580"/>
    </location>
</feature>
<dbReference type="SMART" id="SM00448">
    <property type="entry name" value="REC"/>
    <property type="match status" value="1"/>
</dbReference>
<dbReference type="SMART" id="SM00387">
    <property type="entry name" value="HATPase_c"/>
    <property type="match status" value="1"/>
</dbReference>
<evidence type="ECO:0000256" key="5">
    <source>
        <dbReference type="ARBA" id="ARBA00022777"/>
    </source>
</evidence>
<feature type="domain" description="Histidine kinase" evidence="7">
    <location>
        <begin position="678"/>
        <end position="896"/>
    </location>
</feature>
<dbReference type="InterPro" id="IPR001610">
    <property type="entry name" value="PAC"/>
</dbReference>
<feature type="domain" description="PAS" evidence="9">
    <location>
        <begin position="293"/>
        <end position="339"/>
    </location>
</feature>
<dbReference type="Gene3D" id="3.30.450.20">
    <property type="entry name" value="PAS domain"/>
    <property type="match status" value="4"/>
</dbReference>
<name>A0A3B0TIC0_9ZZZZ</name>
<dbReference type="InterPro" id="IPR003594">
    <property type="entry name" value="HATPase_dom"/>
</dbReference>
<keyword evidence="6" id="KW-0175">Coiled coil</keyword>
<dbReference type="SUPFAM" id="SSF52172">
    <property type="entry name" value="CheY-like"/>
    <property type="match status" value="1"/>
</dbReference>
<dbReference type="NCBIfam" id="TIGR00229">
    <property type="entry name" value="sensory_box"/>
    <property type="match status" value="4"/>
</dbReference>
<feature type="domain" description="PAC" evidence="10">
    <location>
        <begin position="485"/>
        <end position="538"/>
    </location>
</feature>
<reference evidence="11" key="1">
    <citation type="submission" date="2018-06" db="EMBL/GenBank/DDBJ databases">
        <authorList>
            <person name="Zhirakovskaya E."/>
        </authorList>
    </citation>
    <scope>NUCLEOTIDE SEQUENCE</scope>
</reference>
<proteinExistence type="predicted"/>
<accession>A0A3B0TIC0</accession>
<dbReference type="InterPro" id="IPR003661">
    <property type="entry name" value="HisK_dim/P_dom"/>
</dbReference>
<dbReference type="Pfam" id="PF08448">
    <property type="entry name" value="PAS_4"/>
    <property type="match status" value="2"/>
</dbReference>
<dbReference type="CDD" id="cd00082">
    <property type="entry name" value="HisKA"/>
    <property type="match status" value="1"/>
</dbReference>
<dbReference type="SUPFAM" id="SSF47384">
    <property type="entry name" value="Homodimeric domain of signal transducing histidine kinase"/>
    <property type="match status" value="1"/>
</dbReference>
<dbReference type="CDD" id="cd16922">
    <property type="entry name" value="HATPase_EvgS-ArcB-TorS-like"/>
    <property type="match status" value="1"/>
</dbReference>
<dbReference type="GO" id="GO:0009927">
    <property type="term" value="F:histidine phosphotransfer kinase activity"/>
    <property type="evidence" value="ECO:0007669"/>
    <property type="project" value="TreeGrafter"/>
</dbReference>
<dbReference type="Pfam" id="PF02518">
    <property type="entry name" value="HATPase_c"/>
    <property type="match status" value="1"/>
</dbReference>
<evidence type="ECO:0000259" key="7">
    <source>
        <dbReference type="PROSITE" id="PS50109"/>
    </source>
</evidence>
<feature type="domain" description="PAS" evidence="9">
    <location>
        <begin position="413"/>
        <end position="458"/>
    </location>
</feature>
<dbReference type="PRINTS" id="PR00344">
    <property type="entry name" value="BCTRLSENSOR"/>
</dbReference>
<dbReference type="InterPro" id="IPR005467">
    <property type="entry name" value="His_kinase_dom"/>
</dbReference>
<feature type="domain" description="PAS" evidence="9">
    <location>
        <begin position="166"/>
        <end position="238"/>
    </location>
</feature>
<dbReference type="InterPro" id="IPR001789">
    <property type="entry name" value="Sig_transdc_resp-reg_receiver"/>
</dbReference>
<evidence type="ECO:0000259" key="10">
    <source>
        <dbReference type="PROSITE" id="PS50113"/>
    </source>
</evidence>
<dbReference type="SUPFAM" id="SSF55874">
    <property type="entry name" value="ATPase domain of HSP90 chaperone/DNA topoisomerase II/histidine kinase"/>
    <property type="match status" value="1"/>
</dbReference>
<dbReference type="Pfam" id="PF13426">
    <property type="entry name" value="PAS_9"/>
    <property type="match status" value="2"/>
</dbReference>
<dbReference type="CDD" id="cd00130">
    <property type="entry name" value="PAS"/>
    <property type="match status" value="3"/>
</dbReference>
<dbReference type="InterPro" id="IPR004358">
    <property type="entry name" value="Sig_transdc_His_kin-like_C"/>
</dbReference>
<dbReference type="InterPro" id="IPR036890">
    <property type="entry name" value="HATPase_C_sf"/>
</dbReference>
<evidence type="ECO:0000256" key="6">
    <source>
        <dbReference type="SAM" id="Coils"/>
    </source>
</evidence>
<organism evidence="11">
    <name type="scientific">hydrothermal vent metagenome</name>
    <dbReference type="NCBI Taxonomy" id="652676"/>
    <lineage>
        <taxon>unclassified sequences</taxon>
        <taxon>metagenomes</taxon>
        <taxon>ecological metagenomes</taxon>
    </lineage>
</organism>
<protein>
    <recommendedName>
        <fullName evidence="2">histidine kinase</fullName>
        <ecNumber evidence="2">2.7.13.3</ecNumber>
    </recommendedName>
</protein>
<dbReference type="SMART" id="SM00388">
    <property type="entry name" value="HisKA"/>
    <property type="match status" value="1"/>
</dbReference>
<feature type="coiled-coil region" evidence="6">
    <location>
        <begin position="121"/>
        <end position="176"/>
    </location>
</feature>
<feature type="domain" description="PAC" evidence="10">
    <location>
        <begin position="608"/>
        <end position="660"/>
    </location>
</feature>
<evidence type="ECO:0000259" key="8">
    <source>
        <dbReference type="PROSITE" id="PS50110"/>
    </source>
</evidence>
<dbReference type="CDD" id="cd17546">
    <property type="entry name" value="REC_hyHK_CKI1_RcsC-like"/>
    <property type="match status" value="1"/>
</dbReference>
<dbReference type="Pfam" id="PF00072">
    <property type="entry name" value="Response_reg"/>
    <property type="match status" value="1"/>
</dbReference>
<evidence type="ECO:0000256" key="1">
    <source>
        <dbReference type="ARBA" id="ARBA00000085"/>
    </source>
</evidence>
<feature type="domain" description="Response regulatory" evidence="8">
    <location>
        <begin position="918"/>
        <end position="1033"/>
    </location>
</feature>
<dbReference type="PROSITE" id="PS50113">
    <property type="entry name" value="PAC"/>
    <property type="match status" value="3"/>
</dbReference>
<dbReference type="SUPFAM" id="SSF55785">
    <property type="entry name" value="PYP-like sensor domain (PAS domain)"/>
    <property type="match status" value="4"/>
</dbReference>
<dbReference type="PANTHER" id="PTHR43047">
    <property type="entry name" value="TWO-COMPONENT HISTIDINE PROTEIN KINASE"/>
    <property type="match status" value="1"/>
</dbReference>
<dbReference type="SMART" id="SM00086">
    <property type="entry name" value="PAC"/>
    <property type="match status" value="3"/>
</dbReference>
<dbReference type="FunFam" id="3.30.565.10:FF:000010">
    <property type="entry name" value="Sensor histidine kinase RcsC"/>
    <property type="match status" value="1"/>
</dbReference>
<dbReference type="PROSITE" id="PS50112">
    <property type="entry name" value="PAS"/>
    <property type="match status" value="4"/>
</dbReference>
<dbReference type="PROSITE" id="PS50109">
    <property type="entry name" value="HIS_KIN"/>
    <property type="match status" value="1"/>
</dbReference>
<dbReference type="Gene3D" id="3.40.50.2300">
    <property type="match status" value="1"/>
</dbReference>
<dbReference type="AlphaFoldDB" id="A0A3B0TIC0"/>
<evidence type="ECO:0000259" key="9">
    <source>
        <dbReference type="PROSITE" id="PS50112"/>
    </source>
</evidence>
<dbReference type="Gene3D" id="1.10.287.130">
    <property type="match status" value="1"/>
</dbReference>
<dbReference type="Gene3D" id="3.30.565.10">
    <property type="entry name" value="Histidine kinase-like ATPase, C-terminal domain"/>
    <property type="match status" value="1"/>
</dbReference>
<dbReference type="PANTHER" id="PTHR43047:SF72">
    <property type="entry name" value="OSMOSENSING HISTIDINE PROTEIN KINASE SLN1"/>
    <property type="match status" value="1"/>
</dbReference>
<dbReference type="InterPro" id="IPR013656">
    <property type="entry name" value="PAS_4"/>
</dbReference>
<feature type="domain" description="PAC" evidence="10">
    <location>
        <begin position="239"/>
        <end position="292"/>
    </location>
</feature>
<dbReference type="InterPro" id="IPR035965">
    <property type="entry name" value="PAS-like_dom_sf"/>
</dbReference>
<dbReference type="PROSITE" id="PS50110">
    <property type="entry name" value="RESPONSE_REGULATORY"/>
    <property type="match status" value="1"/>
</dbReference>